<dbReference type="SUPFAM" id="SSF55874">
    <property type="entry name" value="ATPase domain of HSP90 chaperone/DNA topoisomerase II/histidine kinase"/>
    <property type="match status" value="1"/>
</dbReference>
<dbReference type="Pfam" id="PF00989">
    <property type="entry name" value="PAS"/>
    <property type="match status" value="1"/>
</dbReference>
<dbReference type="InterPro" id="IPR036097">
    <property type="entry name" value="HisK_dim/P_sf"/>
</dbReference>
<dbReference type="EMBL" id="CP081297">
    <property type="protein sequence ID" value="QZD86869.1"/>
    <property type="molecule type" value="Genomic_DNA"/>
</dbReference>
<comment type="catalytic activity">
    <reaction evidence="1">
        <text>ATP + protein L-histidine = ADP + protein N-phospho-L-histidine.</text>
        <dbReference type="EC" id="2.7.13.3"/>
    </reaction>
</comment>
<dbReference type="SMART" id="SM00387">
    <property type="entry name" value="HATPase_c"/>
    <property type="match status" value="1"/>
</dbReference>
<keyword evidence="8" id="KW-0902">Two-component regulatory system</keyword>
<name>A0ABX8ZFB4_9SPHN</name>
<dbReference type="Gene3D" id="1.10.287.130">
    <property type="match status" value="1"/>
</dbReference>
<sequence length="385" mass="41968">MKELPANSRVTNRMLRRFDDLHGLTDVVPDAVVVIDQAGGILSFNTGAERMFGYSEEQVRNENVSLLMPSPDREAHNGYLAHYLDTGEKRMIGTARVTNARRRNGDTFPIELTVGEMKFGDRLYFAGFIKDLTNVGENEQLMHSLQADLAHVSRISSMGSLASSIAHELNQPLTSIVNYAAAASDMLDDAAMDGLDDVRHALSKCRSEALRAGEIIRRLRDFISHGDITPEIDNLRRIVNSATALALVNGDGRDVDFSSQIAPECESVLVVPIQIQQVLVNLIRNALEAMQGSPNKRLRVTSACHDDGMVRISVSDSGPGLDPHVAQRLFHPFVSTKASGMGLGLSICQTIINAHGGKIWARPSELGGTEFSFTLKSANFGGEND</sequence>
<dbReference type="PRINTS" id="PR00344">
    <property type="entry name" value="BCTRLSENSOR"/>
</dbReference>
<dbReference type="InterPro" id="IPR003661">
    <property type="entry name" value="HisK_dim/P_dom"/>
</dbReference>
<dbReference type="PANTHER" id="PTHR43065">
    <property type="entry name" value="SENSOR HISTIDINE KINASE"/>
    <property type="match status" value="1"/>
</dbReference>
<dbReference type="CDD" id="cd00082">
    <property type="entry name" value="HisKA"/>
    <property type="match status" value="1"/>
</dbReference>
<dbReference type="SUPFAM" id="SSF55785">
    <property type="entry name" value="PYP-like sensor domain (PAS domain)"/>
    <property type="match status" value="1"/>
</dbReference>
<evidence type="ECO:0000256" key="2">
    <source>
        <dbReference type="ARBA" id="ARBA00012438"/>
    </source>
</evidence>
<dbReference type="Pfam" id="PF00512">
    <property type="entry name" value="HisKA"/>
    <property type="match status" value="1"/>
</dbReference>
<dbReference type="SMART" id="SM00388">
    <property type="entry name" value="HisKA"/>
    <property type="match status" value="1"/>
</dbReference>
<evidence type="ECO:0000256" key="3">
    <source>
        <dbReference type="ARBA" id="ARBA00022553"/>
    </source>
</evidence>
<dbReference type="InterPro" id="IPR003594">
    <property type="entry name" value="HATPase_dom"/>
</dbReference>
<dbReference type="InterPro" id="IPR000014">
    <property type="entry name" value="PAS"/>
</dbReference>
<evidence type="ECO:0000256" key="4">
    <source>
        <dbReference type="ARBA" id="ARBA00022679"/>
    </source>
</evidence>
<evidence type="ECO:0000313" key="12">
    <source>
        <dbReference type="Proteomes" id="UP000824280"/>
    </source>
</evidence>
<dbReference type="InterPro" id="IPR035965">
    <property type="entry name" value="PAS-like_dom_sf"/>
</dbReference>
<dbReference type="EC" id="2.7.13.3" evidence="2"/>
<evidence type="ECO:0000256" key="6">
    <source>
        <dbReference type="ARBA" id="ARBA00022777"/>
    </source>
</evidence>
<protein>
    <recommendedName>
        <fullName evidence="2">histidine kinase</fullName>
        <ecNumber evidence="2">2.7.13.3</ecNumber>
    </recommendedName>
</protein>
<accession>A0ABX8ZFB4</accession>
<dbReference type="Gene3D" id="3.30.450.20">
    <property type="entry name" value="PAS domain"/>
    <property type="match status" value="1"/>
</dbReference>
<evidence type="ECO:0000259" key="10">
    <source>
        <dbReference type="PROSITE" id="PS50112"/>
    </source>
</evidence>
<reference evidence="11 12" key="1">
    <citation type="submission" date="2021-08" db="EMBL/GenBank/DDBJ databases">
        <title>Comparative Genomics Analysis of the Genus Qipengyuania Reveals Extensive Genetic Diversity and Metabolic Versatility, Including the Description of Fifteen Novel Species.</title>
        <authorList>
            <person name="Liu Y."/>
        </authorList>
    </citation>
    <scope>NUCLEOTIDE SEQUENCE [LARGE SCALE GENOMIC DNA]</scope>
    <source>
        <strain evidence="11 12">1XM2-8</strain>
    </source>
</reference>
<keyword evidence="4" id="KW-0808">Transferase</keyword>
<feature type="domain" description="Histidine kinase" evidence="9">
    <location>
        <begin position="164"/>
        <end position="379"/>
    </location>
</feature>
<feature type="domain" description="PAS" evidence="10">
    <location>
        <begin position="17"/>
        <end position="87"/>
    </location>
</feature>
<evidence type="ECO:0000256" key="1">
    <source>
        <dbReference type="ARBA" id="ARBA00000085"/>
    </source>
</evidence>
<dbReference type="PROSITE" id="PS50109">
    <property type="entry name" value="HIS_KIN"/>
    <property type="match status" value="1"/>
</dbReference>
<dbReference type="InterPro" id="IPR036890">
    <property type="entry name" value="HATPase_C_sf"/>
</dbReference>
<dbReference type="SUPFAM" id="SSF47384">
    <property type="entry name" value="Homodimeric domain of signal transducing histidine kinase"/>
    <property type="match status" value="1"/>
</dbReference>
<dbReference type="PANTHER" id="PTHR43065:SF10">
    <property type="entry name" value="PEROXIDE STRESS-ACTIVATED HISTIDINE KINASE MAK3"/>
    <property type="match status" value="1"/>
</dbReference>
<keyword evidence="6" id="KW-0418">Kinase</keyword>
<dbReference type="Proteomes" id="UP000824280">
    <property type="component" value="Chromosome"/>
</dbReference>
<evidence type="ECO:0000313" key="11">
    <source>
        <dbReference type="EMBL" id="QZD86869.1"/>
    </source>
</evidence>
<dbReference type="InterPro" id="IPR004358">
    <property type="entry name" value="Sig_transdc_His_kin-like_C"/>
</dbReference>
<dbReference type="Pfam" id="PF02518">
    <property type="entry name" value="HATPase_c"/>
    <property type="match status" value="1"/>
</dbReference>
<dbReference type="SMART" id="SM00091">
    <property type="entry name" value="PAS"/>
    <property type="match status" value="1"/>
</dbReference>
<dbReference type="Gene3D" id="3.30.565.10">
    <property type="entry name" value="Histidine kinase-like ATPase, C-terminal domain"/>
    <property type="match status" value="1"/>
</dbReference>
<keyword evidence="3" id="KW-0597">Phosphoprotein</keyword>
<evidence type="ECO:0000259" key="9">
    <source>
        <dbReference type="PROSITE" id="PS50109"/>
    </source>
</evidence>
<dbReference type="PROSITE" id="PS50112">
    <property type="entry name" value="PAS"/>
    <property type="match status" value="1"/>
</dbReference>
<keyword evidence="12" id="KW-1185">Reference proteome</keyword>
<evidence type="ECO:0000256" key="5">
    <source>
        <dbReference type="ARBA" id="ARBA00022741"/>
    </source>
</evidence>
<organism evidence="11 12">
    <name type="scientific">Qipengyuania psychrotolerans</name>
    <dbReference type="NCBI Taxonomy" id="2867238"/>
    <lineage>
        <taxon>Bacteria</taxon>
        <taxon>Pseudomonadati</taxon>
        <taxon>Pseudomonadota</taxon>
        <taxon>Alphaproteobacteria</taxon>
        <taxon>Sphingomonadales</taxon>
        <taxon>Erythrobacteraceae</taxon>
        <taxon>Qipengyuania</taxon>
    </lineage>
</organism>
<keyword evidence="7" id="KW-0067">ATP-binding</keyword>
<keyword evidence="5" id="KW-0547">Nucleotide-binding</keyword>
<gene>
    <name evidence="11" type="ORF">K3166_11850</name>
</gene>
<dbReference type="NCBIfam" id="TIGR00229">
    <property type="entry name" value="sensory_box"/>
    <property type="match status" value="1"/>
</dbReference>
<dbReference type="RefSeq" id="WP_221422410.1">
    <property type="nucleotide sequence ID" value="NZ_CP081297.1"/>
</dbReference>
<proteinExistence type="predicted"/>
<dbReference type="CDD" id="cd00130">
    <property type="entry name" value="PAS"/>
    <property type="match status" value="1"/>
</dbReference>
<evidence type="ECO:0000256" key="7">
    <source>
        <dbReference type="ARBA" id="ARBA00022840"/>
    </source>
</evidence>
<dbReference type="InterPro" id="IPR013767">
    <property type="entry name" value="PAS_fold"/>
</dbReference>
<evidence type="ECO:0000256" key="8">
    <source>
        <dbReference type="ARBA" id="ARBA00023012"/>
    </source>
</evidence>
<dbReference type="InterPro" id="IPR005467">
    <property type="entry name" value="His_kinase_dom"/>
</dbReference>